<organism evidence="2 3">
    <name type="scientific">Sphagnum troendelagicum</name>
    <dbReference type="NCBI Taxonomy" id="128251"/>
    <lineage>
        <taxon>Eukaryota</taxon>
        <taxon>Viridiplantae</taxon>
        <taxon>Streptophyta</taxon>
        <taxon>Embryophyta</taxon>
        <taxon>Bryophyta</taxon>
        <taxon>Sphagnophytina</taxon>
        <taxon>Sphagnopsida</taxon>
        <taxon>Sphagnales</taxon>
        <taxon>Sphagnaceae</taxon>
        <taxon>Sphagnum</taxon>
    </lineage>
</organism>
<proteinExistence type="predicted"/>
<feature type="region of interest" description="Disordered" evidence="1">
    <location>
        <begin position="45"/>
        <end position="138"/>
    </location>
</feature>
<gene>
    <name evidence="2" type="ORF">CSSPTR1EN2_LOCUS13309</name>
</gene>
<accession>A0ABP0UA57</accession>
<dbReference type="EMBL" id="OZ019894">
    <property type="protein sequence ID" value="CAK9216160.1"/>
    <property type="molecule type" value="Genomic_DNA"/>
</dbReference>
<evidence type="ECO:0000313" key="2">
    <source>
        <dbReference type="EMBL" id="CAK9216160.1"/>
    </source>
</evidence>
<feature type="region of interest" description="Disordered" evidence="1">
    <location>
        <begin position="1"/>
        <end position="21"/>
    </location>
</feature>
<dbReference type="Proteomes" id="UP001497512">
    <property type="component" value="Chromosome 2"/>
</dbReference>
<protein>
    <submittedName>
        <fullName evidence="2">Uncharacterized protein</fullName>
    </submittedName>
</protein>
<reference evidence="2" key="1">
    <citation type="submission" date="2024-02" db="EMBL/GenBank/DDBJ databases">
        <authorList>
            <consortium name="ELIXIR-Norway"/>
            <consortium name="Elixir Norway"/>
        </authorList>
    </citation>
    <scope>NUCLEOTIDE SEQUENCE</scope>
</reference>
<sequence>MGTIAWTRVSAADESAETRRERTQRTQIAARNPLADVTNTVTAAVARTSRGRPPPSVAVAIPSAGEKGGGGDDDVERNVGGGVLLKSEDKSTGSSGSALRKRGEVQVLPKLGSLGGEKDSLTSSRSRGRTSNDLLTETPKLDVTNDARTEERVEKTVTELTGKTDPVQKICGRQKALPKRKWGETLTMDEQEEHGYEVLARSMNKSSKALKRPAVQDSHKEKSIPVCWKQDGKKVKSLSERNTDLEEEIASQINLVCPSRLRELLENLHLPLTCAQRNGSKAAKKVTNASMSTEDIDASIAKLTRVSSTLSTPCVTLAEERDEQEARKKASNAAGVHKASSQGGEGDHDSRNENAGKSLKHPKQRVSKSSSDADDILLTAKQQHAVNMIGKVHTESCGLTNLDGNCSLLPVGNPGIEILTIQKYGEMLLQADSTTSGSGVMLNAMKTLPNDKMNMKKILASSREKAIVSECLVGSISEPPSLSSDHISSAELDFGVQLEHNEPTSGGRWEGRNVSRCTSLGKRWVCEVVLDRGPLELGPHPLSHSTFSSEFLPGADGSSEERPEDVDHVSSIEGDVSGCEGEESALQPPKSFEDAEIPVKMLDCNTKIGRPTPLQAHVLAVFLKGCDFGIADQGQALVYGVPALVHTSKKRKSYVCKCLSPLCFMLSSSADLVLQMQAQELVEILTEEEQVMPNELLKMISPSNKKAKIVN</sequence>
<feature type="compositionally biased region" description="Low complexity" evidence="1">
    <location>
        <begin position="121"/>
        <end position="131"/>
    </location>
</feature>
<feature type="region of interest" description="Disordered" evidence="1">
    <location>
        <begin position="319"/>
        <end position="372"/>
    </location>
</feature>
<evidence type="ECO:0000313" key="3">
    <source>
        <dbReference type="Proteomes" id="UP001497512"/>
    </source>
</evidence>
<evidence type="ECO:0000256" key="1">
    <source>
        <dbReference type="SAM" id="MobiDB-lite"/>
    </source>
</evidence>
<feature type="compositionally biased region" description="Basic and acidic residues" evidence="1">
    <location>
        <begin position="345"/>
        <end position="354"/>
    </location>
</feature>
<name>A0ABP0UA57_9BRYO</name>
<keyword evidence="3" id="KW-1185">Reference proteome</keyword>